<dbReference type="InterPro" id="IPR019649">
    <property type="entry name" value="DUF2512"/>
</dbReference>
<gene>
    <name evidence="2" type="ORF">J2S13_002664</name>
</gene>
<proteinExistence type="predicted"/>
<keyword evidence="1" id="KW-0472">Membrane</keyword>
<accession>A0AAJ1T0W2</accession>
<dbReference type="RefSeq" id="WP_307258227.1">
    <property type="nucleotide sequence ID" value="NZ_JAUSUC010000040.1"/>
</dbReference>
<keyword evidence="1" id="KW-1133">Transmembrane helix</keyword>
<evidence type="ECO:0008006" key="4">
    <source>
        <dbReference type="Google" id="ProtNLM"/>
    </source>
</evidence>
<keyword evidence="1" id="KW-0812">Transmembrane</keyword>
<comment type="caution">
    <text evidence="2">The sequence shown here is derived from an EMBL/GenBank/DDBJ whole genome shotgun (WGS) entry which is preliminary data.</text>
</comment>
<dbReference type="EMBL" id="JAUSUC010000040">
    <property type="protein sequence ID" value="MDQ0216224.1"/>
    <property type="molecule type" value="Genomic_DNA"/>
</dbReference>
<dbReference type="AlphaFoldDB" id="A0AAJ1T0W2"/>
<feature type="transmembrane region" description="Helical" evidence="1">
    <location>
        <begin position="33"/>
        <end position="53"/>
    </location>
</feature>
<sequence>MQHLKALLTKFIVWTIALWFILGVFFNVDFGDIVTISIILTLVSYAVGDLWILRRFGNATATVADFVLAYIGIWLIGGAIIEENISLGWASFISAVVLAVAEIFIHRYMVNNVFTDEDYTYADRKISNKPAYQTEFAEEQDIRAKNRNEE</sequence>
<feature type="transmembrane region" description="Helical" evidence="1">
    <location>
        <begin position="7"/>
        <end position="27"/>
    </location>
</feature>
<protein>
    <recommendedName>
        <fullName evidence="4">DUF2512 family protein</fullName>
    </recommendedName>
</protein>
<reference evidence="2" key="1">
    <citation type="submission" date="2023-07" db="EMBL/GenBank/DDBJ databases">
        <title>Genomic Encyclopedia of Type Strains, Phase IV (KMG-IV): sequencing the most valuable type-strain genomes for metagenomic binning, comparative biology and taxonomic classification.</title>
        <authorList>
            <person name="Goeker M."/>
        </authorList>
    </citation>
    <scope>NUCLEOTIDE SEQUENCE</scope>
    <source>
        <strain evidence="2">DSM 23947</strain>
    </source>
</reference>
<organism evidence="2 3">
    <name type="scientific">Oikeobacillus pervagus</name>
    <dbReference type="NCBI Taxonomy" id="1325931"/>
    <lineage>
        <taxon>Bacteria</taxon>
        <taxon>Bacillati</taxon>
        <taxon>Bacillota</taxon>
        <taxon>Bacilli</taxon>
        <taxon>Bacillales</taxon>
        <taxon>Bacillaceae</taxon>
        <taxon>Oikeobacillus</taxon>
    </lineage>
</organism>
<feature type="transmembrane region" description="Helical" evidence="1">
    <location>
        <begin position="87"/>
        <end position="105"/>
    </location>
</feature>
<name>A0AAJ1T0W2_9BACI</name>
<evidence type="ECO:0000313" key="2">
    <source>
        <dbReference type="EMBL" id="MDQ0216224.1"/>
    </source>
</evidence>
<keyword evidence="3" id="KW-1185">Reference proteome</keyword>
<feature type="transmembrane region" description="Helical" evidence="1">
    <location>
        <begin position="60"/>
        <end position="81"/>
    </location>
</feature>
<evidence type="ECO:0000313" key="3">
    <source>
        <dbReference type="Proteomes" id="UP001237207"/>
    </source>
</evidence>
<dbReference type="Proteomes" id="UP001237207">
    <property type="component" value="Unassembled WGS sequence"/>
</dbReference>
<evidence type="ECO:0000256" key="1">
    <source>
        <dbReference type="SAM" id="Phobius"/>
    </source>
</evidence>
<dbReference type="Pfam" id="PF10710">
    <property type="entry name" value="DUF2512"/>
    <property type="match status" value="1"/>
</dbReference>